<dbReference type="InterPro" id="IPR036097">
    <property type="entry name" value="HisK_dim/P_sf"/>
</dbReference>
<dbReference type="InterPro" id="IPR004358">
    <property type="entry name" value="Sig_transdc_His_kin-like_C"/>
</dbReference>
<evidence type="ECO:0000256" key="8">
    <source>
        <dbReference type="ARBA" id="ARBA00022989"/>
    </source>
</evidence>
<keyword evidence="9" id="KW-0902">Two-component regulatory system</keyword>
<evidence type="ECO:0000313" key="15">
    <source>
        <dbReference type="Proteomes" id="UP001601197"/>
    </source>
</evidence>
<comment type="catalytic activity">
    <reaction evidence="1">
        <text>ATP + protein L-histidine = ADP + protein N-phospho-L-histidine.</text>
        <dbReference type="EC" id="2.7.13.3"/>
    </reaction>
</comment>
<evidence type="ECO:0000256" key="6">
    <source>
        <dbReference type="ARBA" id="ARBA00022692"/>
    </source>
</evidence>
<keyword evidence="6" id="KW-0812">Transmembrane</keyword>
<dbReference type="CDD" id="cd00075">
    <property type="entry name" value="HATPase"/>
    <property type="match status" value="1"/>
</dbReference>
<evidence type="ECO:0000256" key="2">
    <source>
        <dbReference type="ARBA" id="ARBA00004236"/>
    </source>
</evidence>
<gene>
    <name evidence="14" type="ORF">ACFYNZ_30470</name>
</gene>
<evidence type="ECO:0000256" key="10">
    <source>
        <dbReference type="ARBA" id="ARBA00023136"/>
    </source>
</evidence>
<dbReference type="SMART" id="SM00387">
    <property type="entry name" value="HATPase_c"/>
    <property type="match status" value="1"/>
</dbReference>
<evidence type="ECO:0000256" key="7">
    <source>
        <dbReference type="ARBA" id="ARBA00022777"/>
    </source>
</evidence>
<evidence type="ECO:0000313" key="14">
    <source>
        <dbReference type="EMBL" id="MFE9173738.1"/>
    </source>
</evidence>
<dbReference type="Gene3D" id="1.10.287.130">
    <property type="match status" value="1"/>
</dbReference>
<dbReference type="Proteomes" id="UP001601197">
    <property type="component" value="Unassembled WGS sequence"/>
</dbReference>
<comment type="subcellular location">
    <subcellularLocation>
        <location evidence="2">Cell membrane</location>
    </subcellularLocation>
</comment>
<evidence type="ECO:0000256" key="5">
    <source>
        <dbReference type="ARBA" id="ARBA00022679"/>
    </source>
</evidence>
<dbReference type="InterPro" id="IPR003594">
    <property type="entry name" value="HATPase_dom"/>
</dbReference>
<dbReference type="Pfam" id="PF00512">
    <property type="entry name" value="HisKA"/>
    <property type="match status" value="1"/>
</dbReference>
<dbReference type="PANTHER" id="PTHR45436">
    <property type="entry name" value="SENSOR HISTIDINE KINASE YKOH"/>
    <property type="match status" value="1"/>
</dbReference>
<evidence type="ECO:0000256" key="11">
    <source>
        <dbReference type="SAM" id="MobiDB-lite"/>
    </source>
</evidence>
<dbReference type="Pfam" id="PF00672">
    <property type="entry name" value="HAMP"/>
    <property type="match status" value="1"/>
</dbReference>
<dbReference type="Gene3D" id="3.30.565.10">
    <property type="entry name" value="Histidine kinase-like ATPase, C-terminal domain"/>
    <property type="match status" value="1"/>
</dbReference>
<feature type="domain" description="HAMP" evidence="13">
    <location>
        <begin position="208"/>
        <end position="268"/>
    </location>
</feature>
<keyword evidence="15" id="KW-1185">Reference proteome</keyword>
<dbReference type="InterPro" id="IPR050428">
    <property type="entry name" value="TCS_sensor_his_kinase"/>
</dbReference>
<dbReference type="SMART" id="SM00388">
    <property type="entry name" value="HisKA"/>
    <property type="match status" value="1"/>
</dbReference>
<dbReference type="PRINTS" id="PR00344">
    <property type="entry name" value="BCTRLSENSOR"/>
</dbReference>
<dbReference type="CDD" id="cd06225">
    <property type="entry name" value="HAMP"/>
    <property type="match status" value="1"/>
</dbReference>
<evidence type="ECO:0000256" key="4">
    <source>
        <dbReference type="ARBA" id="ARBA00022553"/>
    </source>
</evidence>
<keyword evidence="4" id="KW-0597">Phosphoprotein</keyword>
<organism evidence="14 15">
    <name type="scientific">Streptomyces kebangsaanensis</name>
    <dbReference type="NCBI Taxonomy" id="864058"/>
    <lineage>
        <taxon>Bacteria</taxon>
        <taxon>Bacillati</taxon>
        <taxon>Actinomycetota</taxon>
        <taxon>Actinomycetes</taxon>
        <taxon>Kitasatosporales</taxon>
        <taxon>Streptomycetaceae</taxon>
        <taxon>Streptomyces</taxon>
    </lineage>
</organism>
<dbReference type="InterPro" id="IPR005467">
    <property type="entry name" value="His_kinase_dom"/>
</dbReference>
<dbReference type="InterPro" id="IPR003661">
    <property type="entry name" value="HisK_dim/P_dom"/>
</dbReference>
<dbReference type="SMART" id="SM00304">
    <property type="entry name" value="HAMP"/>
    <property type="match status" value="1"/>
</dbReference>
<dbReference type="Gene3D" id="6.10.340.10">
    <property type="match status" value="1"/>
</dbReference>
<accession>A0ABW6L0U8</accession>
<keyword evidence="10" id="KW-0472">Membrane</keyword>
<keyword evidence="7 14" id="KW-0418">Kinase</keyword>
<dbReference type="SUPFAM" id="SSF55874">
    <property type="entry name" value="ATPase domain of HSP90 chaperone/DNA topoisomerase II/histidine kinase"/>
    <property type="match status" value="1"/>
</dbReference>
<dbReference type="Pfam" id="PF02518">
    <property type="entry name" value="HATPase_c"/>
    <property type="match status" value="1"/>
</dbReference>
<dbReference type="InterPro" id="IPR036890">
    <property type="entry name" value="HATPase_C_sf"/>
</dbReference>
<dbReference type="RefSeq" id="WP_388352779.1">
    <property type="nucleotide sequence ID" value="NZ_JBIAFJ010000039.1"/>
</dbReference>
<dbReference type="EMBL" id="JBIAFJ010000039">
    <property type="protein sequence ID" value="MFE9173738.1"/>
    <property type="molecule type" value="Genomic_DNA"/>
</dbReference>
<dbReference type="CDD" id="cd00082">
    <property type="entry name" value="HisKA"/>
    <property type="match status" value="1"/>
</dbReference>
<evidence type="ECO:0000256" key="1">
    <source>
        <dbReference type="ARBA" id="ARBA00000085"/>
    </source>
</evidence>
<dbReference type="EC" id="2.7.13.3" evidence="3"/>
<proteinExistence type="predicted"/>
<comment type="caution">
    <text evidence="14">The sequence shown here is derived from an EMBL/GenBank/DDBJ whole genome shotgun (WGS) entry which is preliminary data.</text>
</comment>
<dbReference type="PANTHER" id="PTHR45436:SF5">
    <property type="entry name" value="SENSOR HISTIDINE KINASE TRCS"/>
    <property type="match status" value="1"/>
</dbReference>
<name>A0ABW6L0U8_9ACTN</name>
<reference evidence="14 15" key="1">
    <citation type="submission" date="2024-10" db="EMBL/GenBank/DDBJ databases">
        <title>The Natural Products Discovery Center: Release of the First 8490 Sequenced Strains for Exploring Actinobacteria Biosynthetic Diversity.</title>
        <authorList>
            <person name="Kalkreuter E."/>
            <person name="Kautsar S.A."/>
            <person name="Yang D."/>
            <person name="Bader C.D."/>
            <person name="Teijaro C.N."/>
            <person name="Fluegel L."/>
            <person name="Davis C.M."/>
            <person name="Simpson J.R."/>
            <person name="Lauterbach L."/>
            <person name="Steele A.D."/>
            <person name="Gui C."/>
            <person name="Meng S."/>
            <person name="Li G."/>
            <person name="Viehrig K."/>
            <person name="Ye F."/>
            <person name="Su P."/>
            <person name="Kiefer A.F."/>
            <person name="Nichols A."/>
            <person name="Cepeda A.J."/>
            <person name="Yan W."/>
            <person name="Fan B."/>
            <person name="Jiang Y."/>
            <person name="Adhikari A."/>
            <person name="Zheng C.-J."/>
            <person name="Schuster L."/>
            <person name="Cowan T.M."/>
            <person name="Smanski M.J."/>
            <person name="Chevrette M.G."/>
            <person name="De Carvalho L.P.S."/>
            <person name="Shen B."/>
        </authorList>
    </citation>
    <scope>NUCLEOTIDE SEQUENCE [LARGE SCALE GENOMIC DNA]</scope>
    <source>
        <strain evidence="14 15">NPDC007147</strain>
    </source>
</reference>
<sequence>MRASPRASARWTRRLHRPRTLRSRLTFGLVVLLAVSCAAVGVAAVWELDGFLTGRLDQQLRQTGPGFPKSLEHGAAPAAKPSDHDGDEHGDTRRQAAATFGARLVDGTVTQVAVVPSGARPGGGVTLTAADRTALAGLPVDRGGHTVRLSELGDYRLAAWPGRDGDVLVTGLPMEPVRAAVHRLELVAGTVFGLALAAAGIAGALWVRWSLRPLHRVARTAVRVSELPLASGEVALPPRVPGADPRSEVGRVSAAFNRMLHHVEDALTKRHASEERLRGFAADASHELRTPVASVRGHAELALLHPGPVPPEVTRALERIAAESARMGEMVDEMLLLARLDAGRPLERRPVDLTRLVLDAVADARAAGPGHRWTMELPEDPVTVTGDAHRLQQVLANLLANARLHTPAGTEVTVSLDLGADRKDAAATAVLQVRDDGPGVPEDVRPGVFERFTRADRRRTDPSGGAGAGLGLSIVAAVVQAHGGDVVLDGRPGSTTFTVRLPAGDGEGRPVRP</sequence>
<evidence type="ECO:0000256" key="9">
    <source>
        <dbReference type="ARBA" id="ARBA00023012"/>
    </source>
</evidence>
<evidence type="ECO:0000256" key="3">
    <source>
        <dbReference type="ARBA" id="ARBA00012438"/>
    </source>
</evidence>
<keyword evidence="8" id="KW-1133">Transmembrane helix</keyword>
<dbReference type="PROSITE" id="PS50109">
    <property type="entry name" value="HIS_KIN"/>
    <property type="match status" value="1"/>
</dbReference>
<evidence type="ECO:0000259" key="13">
    <source>
        <dbReference type="PROSITE" id="PS50885"/>
    </source>
</evidence>
<feature type="compositionally biased region" description="Basic and acidic residues" evidence="11">
    <location>
        <begin position="81"/>
        <end position="93"/>
    </location>
</feature>
<dbReference type="SUPFAM" id="SSF47384">
    <property type="entry name" value="Homodimeric domain of signal transducing histidine kinase"/>
    <property type="match status" value="1"/>
</dbReference>
<dbReference type="InterPro" id="IPR003660">
    <property type="entry name" value="HAMP_dom"/>
</dbReference>
<dbReference type="GO" id="GO:0016301">
    <property type="term" value="F:kinase activity"/>
    <property type="evidence" value="ECO:0007669"/>
    <property type="project" value="UniProtKB-KW"/>
</dbReference>
<protein>
    <recommendedName>
        <fullName evidence="3">histidine kinase</fullName>
        <ecNumber evidence="3">2.7.13.3</ecNumber>
    </recommendedName>
</protein>
<dbReference type="PROSITE" id="PS50885">
    <property type="entry name" value="HAMP"/>
    <property type="match status" value="1"/>
</dbReference>
<feature type="domain" description="Histidine kinase" evidence="12">
    <location>
        <begin position="283"/>
        <end position="505"/>
    </location>
</feature>
<keyword evidence="5" id="KW-0808">Transferase</keyword>
<feature type="region of interest" description="Disordered" evidence="11">
    <location>
        <begin position="63"/>
        <end position="93"/>
    </location>
</feature>
<evidence type="ECO:0000259" key="12">
    <source>
        <dbReference type="PROSITE" id="PS50109"/>
    </source>
</evidence>